<organism evidence="2 4">
    <name type="scientific">Halalkalicoccus paucihalophilus</name>
    <dbReference type="NCBI Taxonomy" id="1008153"/>
    <lineage>
        <taxon>Archaea</taxon>
        <taxon>Methanobacteriati</taxon>
        <taxon>Methanobacteriota</taxon>
        <taxon>Stenosarchaea group</taxon>
        <taxon>Halobacteria</taxon>
        <taxon>Halobacteriales</taxon>
        <taxon>Halococcaceae</taxon>
        <taxon>Halalkalicoccus</taxon>
    </lineage>
</organism>
<evidence type="ECO:0000256" key="1">
    <source>
        <dbReference type="SAM" id="MobiDB-lite"/>
    </source>
</evidence>
<dbReference type="RefSeq" id="WP_066385870.1">
    <property type="nucleotide sequence ID" value="NZ_LTAZ01000013.1"/>
</dbReference>
<feature type="region of interest" description="Disordered" evidence="1">
    <location>
        <begin position="1"/>
        <end position="33"/>
    </location>
</feature>
<dbReference type="EMBL" id="LTAZ01000017">
    <property type="protein sequence ID" value="KYH23889.1"/>
    <property type="molecule type" value="Genomic_DNA"/>
</dbReference>
<evidence type="ECO:0000313" key="2">
    <source>
        <dbReference type="EMBL" id="KYH23889.1"/>
    </source>
</evidence>
<dbReference type="Pfam" id="PF13783">
    <property type="entry name" value="DUF4177"/>
    <property type="match status" value="1"/>
</dbReference>
<dbReference type="OrthoDB" id="318633at2157"/>
<accession>A0A151A8E4</accession>
<evidence type="ECO:0008006" key="5">
    <source>
        <dbReference type="Google" id="ProtNLM"/>
    </source>
</evidence>
<comment type="caution">
    <text evidence="2">The sequence shown here is derived from an EMBL/GenBank/DDBJ whole genome shotgun (WGS) entry which is preliminary data.</text>
</comment>
<sequence length="79" mass="9287">MSRHRHDESDTFWEYETLRPPRGDTKKEAEDPKTEINKLAADGWRLVETIDYTSGGTKYLVFERPVRNSDDRLEDEQSA</sequence>
<feature type="compositionally biased region" description="Basic and acidic residues" evidence="1">
    <location>
        <begin position="16"/>
        <end position="33"/>
    </location>
</feature>
<dbReference type="InterPro" id="IPR025234">
    <property type="entry name" value="YjzH-like"/>
</dbReference>
<dbReference type="Proteomes" id="UP000075321">
    <property type="component" value="Unassembled WGS sequence"/>
</dbReference>
<evidence type="ECO:0000313" key="4">
    <source>
        <dbReference type="Proteomes" id="UP000075321"/>
    </source>
</evidence>
<reference evidence="2 4" key="1">
    <citation type="submission" date="2016-02" db="EMBL/GenBank/DDBJ databases">
        <title>Genome sequence of Halalkalicoccus paucihalophilus DSM 24557.</title>
        <authorList>
            <person name="Poehlein A."/>
            <person name="Daniel R."/>
        </authorList>
    </citation>
    <scope>NUCLEOTIDE SEQUENCE [LARGE SCALE GENOMIC DNA]</scope>
    <source>
        <strain evidence="2 4">DSM 24557</strain>
    </source>
</reference>
<protein>
    <recommendedName>
        <fullName evidence="5">DUF4177 domain-containing protein</fullName>
    </recommendedName>
</protein>
<gene>
    <name evidence="3" type="ORF">HAPAU_36380</name>
    <name evidence="2" type="ORF">HAPAU_39680</name>
</gene>
<dbReference type="PATRIC" id="fig|1008153.3.peg.3849"/>
<dbReference type="AlphaFoldDB" id="A0A151A8E4"/>
<dbReference type="EMBL" id="LTAZ01000013">
    <property type="protein sequence ID" value="KYH24655.1"/>
    <property type="molecule type" value="Genomic_DNA"/>
</dbReference>
<proteinExistence type="predicted"/>
<name>A0A151A8E4_9EURY</name>
<evidence type="ECO:0000313" key="3">
    <source>
        <dbReference type="EMBL" id="KYH24655.1"/>
    </source>
</evidence>
<keyword evidence="4" id="KW-1185">Reference proteome</keyword>